<evidence type="ECO:0000313" key="2">
    <source>
        <dbReference type="EMBL" id="TVY74979.1"/>
    </source>
</evidence>
<evidence type="ECO:0000313" key="3">
    <source>
        <dbReference type="Proteomes" id="UP000320707"/>
    </source>
</evidence>
<feature type="region of interest" description="Disordered" evidence="1">
    <location>
        <begin position="206"/>
        <end position="277"/>
    </location>
</feature>
<feature type="compositionally biased region" description="Polar residues" evidence="1">
    <location>
        <begin position="224"/>
        <end position="234"/>
    </location>
</feature>
<dbReference type="Proteomes" id="UP000320707">
    <property type="component" value="Unassembled WGS sequence"/>
</dbReference>
<dbReference type="AlphaFoldDB" id="A0A559LL47"/>
<sequence>MLVPLSSAGEPVISLPETVDPHHHARNVSELTAEDKATFTFEWRVYEQDHREYKEQEANCEKLKAWVTETVDYGLRQSSCRAIWDLRTWYTNLKTSVGATQREQQIAARRNYQAAITPLAKIPKDFANWITAWEMATNHALVMKTGGVDDPNTWFDDLAKAIQPVLGNWVTIYTGIYKDKLEGKTLTIGEVAKDLRKEVERQTLIQPQKGHRVTKGAFGPTFAGESSTLSQTRAGTPEREIRPRNHGEASGRKRKARQGSPAARKRVAPSADSDSRCQACEGNHALSSCYYVFPEKAPEYFKSRKLVCDAVEHRLKTDQHLKTEVDCIKKSTQPKEAE</sequence>
<protein>
    <recommendedName>
        <fullName evidence="4">Gag protein</fullName>
    </recommendedName>
</protein>
<gene>
    <name evidence="2" type="ORF">Focb16_v006254</name>
</gene>
<evidence type="ECO:0000256" key="1">
    <source>
        <dbReference type="SAM" id="MobiDB-lite"/>
    </source>
</evidence>
<proteinExistence type="predicted"/>
<feature type="compositionally biased region" description="Basic and acidic residues" evidence="1">
    <location>
        <begin position="236"/>
        <end position="251"/>
    </location>
</feature>
<comment type="caution">
    <text evidence="2">The sequence shown here is derived from an EMBL/GenBank/DDBJ whole genome shotgun (WGS) entry which is preliminary data.</text>
</comment>
<reference evidence="2 3" key="1">
    <citation type="journal article" date="2019" name="Microbiol. Resour. Announc.">
        <title>High-quality draft genome sequence of Fusarium oxysporum f. sp. cubense strain 160527, a causal agent of Panama disease.</title>
        <authorList>
            <person name="Asai S."/>
            <person name="Ayukawa Y."/>
            <person name="Gan P."/>
            <person name="Masuda S."/>
            <person name="Komatsu K."/>
            <person name="Shirasu K."/>
            <person name="Arie T."/>
        </authorList>
    </citation>
    <scope>NUCLEOTIDE SEQUENCE [LARGE SCALE GENOMIC DNA]</scope>
    <source>
        <strain evidence="2 3">160527</strain>
    </source>
</reference>
<dbReference type="EMBL" id="SRMI01000003">
    <property type="protein sequence ID" value="TVY74979.1"/>
    <property type="molecule type" value="Genomic_DNA"/>
</dbReference>
<evidence type="ECO:0008006" key="4">
    <source>
        <dbReference type="Google" id="ProtNLM"/>
    </source>
</evidence>
<feature type="compositionally biased region" description="Basic residues" evidence="1">
    <location>
        <begin position="252"/>
        <end position="267"/>
    </location>
</feature>
<accession>A0A559LL47</accession>
<organism evidence="2 3">
    <name type="scientific">Fusarium oxysporum f. sp. cubense</name>
    <dbReference type="NCBI Taxonomy" id="61366"/>
    <lineage>
        <taxon>Eukaryota</taxon>
        <taxon>Fungi</taxon>
        <taxon>Dikarya</taxon>
        <taxon>Ascomycota</taxon>
        <taxon>Pezizomycotina</taxon>
        <taxon>Sordariomycetes</taxon>
        <taxon>Hypocreomycetidae</taxon>
        <taxon>Hypocreales</taxon>
        <taxon>Nectriaceae</taxon>
        <taxon>Fusarium</taxon>
        <taxon>Fusarium oxysporum species complex</taxon>
    </lineage>
</organism>
<name>A0A559LL47_FUSOC</name>